<dbReference type="OrthoDB" id="9784786at2"/>
<dbReference type="KEGG" id="dph:EHF33_09635"/>
<keyword evidence="8" id="KW-0460">Magnesium</keyword>
<evidence type="ECO:0000256" key="7">
    <source>
        <dbReference type="ARBA" id="ARBA00047973"/>
    </source>
</evidence>
<gene>
    <name evidence="10" type="ORF">EHF33_09635</name>
</gene>
<evidence type="ECO:0000256" key="6">
    <source>
        <dbReference type="ARBA" id="ARBA00025046"/>
    </source>
</evidence>
<feature type="binding site" evidence="8">
    <location>
        <begin position="75"/>
        <end position="78"/>
    </location>
    <ligand>
        <name>substrate</name>
    </ligand>
</feature>
<comment type="catalytic activity">
    <reaction evidence="1 9">
        <text>4-hydroxy-4-methyl-2-oxoglutarate = 2 pyruvate</text>
        <dbReference type="Rhea" id="RHEA:22748"/>
        <dbReference type="ChEBI" id="CHEBI:15361"/>
        <dbReference type="ChEBI" id="CHEBI:58276"/>
        <dbReference type="EC" id="4.1.3.17"/>
    </reaction>
</comment>
<keyword evidence="4 8" id="KW-0479">Metal-binding</keyword>
<keyword evidence="5 9" id="KW-0456">Lyase</keyword>
<dbReference type="GO" id="GO:0051252">
    <property type="term" value="P:regulation of RNA metabolic process"/>
    <property type="evidence" value="ECO:0007669"/>
    <property type="project" value="InterPro"/>
</dbReference>
<dbReference type="GO" id="GO:0008428">
    <property type="term" value="F:ribonuclease inhibitor activity"/>
    <property type="evidence" value="ECO:0007669"/>
    <property type="project" value="InterPro"/>
</dbReference>
<evidence type="ECO:0000256" key="9">
    <source>
        <dbReference type="RuleBase" id="RU004338"/>
    </source>
</evidence>
<protein>
    <recommendedName>
        <fullName evidence="9">4-hydroxy-4-methyl-2-oxoglutarate aldolase</fullName>
        <shortName evidence="9">HMG aldolase</shortName>
        <ecNumber evidence="9">4.1.1.112</ecNumber>
        <ecNumber evidence="9">4.1.3.17</ecNumber>
    </recommendedName>
    <alternativeName>
        <fullName evidence="9">Oxaloacetate decarboxylase</fullName>
    </alternativeName>
</protein>
<feature type="binding site" evidence="8">
    <location>
        <position position="98"/>
    </location>
    <ligand>
        <name>Mg(2+)</name>
        <dbReference type="ChEBI" id="CHEBI:18420"/>
    </ligand>
</feature>
<dbReference type="RefSeq" id="WP_124870593.1">
    <property type="nucleotide sequence ID" value="NZ_CP034183.1"/>
</dbReference>
<accession>A0A3G8YN05</accession>
<dbReference type="PANTHER" id="PTHR33254">
    <property type="entry name" value="4-HYDROXY-4-METHYL-2-OXOGLUTARATE ALDOLASE 3-RELATED"/>
    <property type="match status" value="1"/>
</dbReference>
<dbReference type="Pfam" id="PF03737">
    <property type="entry name" value="RraA-like"/>
    <property type="match status" value="1"/>
</dbReference>
<comment type="catalytic activity">
    <reaction evidence="7 9">
        <text>oxaloacetate + H(+) = pyruvate + CO2</text>
        <dbReference type="Rhea" id="RHEA:15641"/>
        <dbReference type="ChEBI" id="CHEBI:15361"/>
        <dbReference type="ChEBI" id="CHEBI:15378"/>
        <dbReference type="ChEBI" id="CHEBI:16452"/>
        <dbReference type="ChEBI" id="CHEBI:16526"/>
        <dbReference type="EC" id="4.1.1.112"/>
    </reaction>
</comment>
<evidence type="ECO:0000256" key="4">
    <source>
        <dbReference type="ARBA" id="ARBA00022723"/>
    </source>
</evidence>
<evidence type="ECO:0000313" key="10">
    <source>
        <dbReference type="EMBL" id="AZI42971.1"/>
    </source>
</evidence>
<dbReference type="EC" id="4.1.1.112" evidence="9"/>
<evidence type="ECO:0000256" key="8">
    <source>
        <dbReference type="PIRSR" id="PIRSR605493-1"/>
    </source>
</evidence>
<comment type="cofactor">
    <cofactor evidence="9">
        <name>a divalent metal cation</name>
        <dbReference type="ChEBI" id="CHEBI:60240"/>
    </cofactor>
</comment>
<proteinExistence type="inferred from homology"/>
<organism evidence="10 11">
    <name type="scientific">Deinococcus psychrotolerans</name>
    <dbReference type="NCBI Taxonomy" id="2489213"/>
    <lineage>
        <taxon>Bacteria</taxon>
        <taxon>Thermotogati</taxon>
        <taxon>Deinococcota</taxon>
        <taxon>Deinococci</taxon>
        <taxon>Deinococcales</taxon>
        <taxon>Deinococcaceae</taxon>
        <taxon>Deinococcus</taxon>
    </lineage>
</organism>
<dbReference type="Proteomes" id="UP000276417">
    <property type="component" value="Chromosome 1"/>
</dbReference>
<dbReference type="NCBIfam" id="TIGR01935">
    <property type="entry name" value="NOT-MenG"/>
    <property type="match status" value="1"/>
</dbReference>
<comment type="cofactor">
    <cofactor evidence="8">
        <name>Mg(2+)</name>
        <dbReference type="ChEBI" id="CHEBI:18420"/>
    </cofactor>
</comment>
<comment type="subunit">
    <text evidence="3 9">Homotrimer.</text>
</comment>
<name>A0A3G8YN05_9DEIO</name>
<evidence type="ECO:0000313" key="11">
    <source>
        <dbReference type="Proteomes" id="UP000276417"/>
    </source>
</evidence>
<dbReference type="EMBL" id="CP034183">
    <property type="protein sequence ID" value="AZI42971.1"/>
    <property type="molecule type" value="Genomic_DNA"/>
</dbReference>
<comment type="function">
    <text evidence="6 9">Catalyzes the aldol cleavage of 4-hydroxy-4-methyl-2-oxoglutarate (HMG) into 2 molecules of pyruvate. Also contains a secondary oxaloacetate (OAA) decarboxylase activity due to the common pyruvate enolate transition state formed following C-C bond cleavage in the retro-aldol and decarboxylation reactions.</text>
</comment>
<dbReference type="EC" id="4.1.3.17" evidence="9"/>
<dbReference type="GO" id="GO:0046872">
    <property type="term" value="F:metal ion binding"/>
    <property type="evidence" value="ECO:0007669"/>
    <property type="project" value="UniProtKB-KW"/>
</dbReference>
<dbReference type="InterPro" id="IPR010203">
    <property type="entry name" value="RraA"/>
</dbReference>
<evidence type="ECO:0000256" key="3">
    <source>
        <dbReference type="ARBA" id="ARBA00011233"/>
    </source>
</evidence>
<dbReference type="CDD" id="cd16841">
    <property type="entry name" value="RraA_family"/>
    <property type="match status" value="1"/>
</dbReference>
<evidence type="ECO:0000256" key="1">
    <source>
        <dbReference type="ARBA" id="ARBA00001342"/>
    </source>
</evidence>
<reference evidence="10 11" key="1">
    <citation type="submission" date="2018-11" db="EMBL/GenBank/DDBJ databases">
        <title>Deinococcus shelandsis sp. nov., isolated from South Shetland Islands soil of Antarctica.</title>
        <authorList>
            <person name="Tian J."/>
        </authorList>
    </citation>
    <scope>NUCLEOTIDE SEQUENCE [LARGE SCALE GENOMIC DNA]</scope>
    <source>
        <strain evidence="10 11">S14-83T</strain>
    </source>
</reference>
<dbReference type="PANTHER" id="PTHR33254:SF4">
    <property type="entry name" value="4-HYDROXY-4-METHYL-2-OXOGLUTARATE ALDOLASE 3-RELATED"/>
    <property type="match status" value="1"/>
</dbReference>
<dbReference type="InterPro" id="IPR005493">
    <property type="entry name" value="RraA/RraA-like"/>
</dbReference>
<dbReference type="GO" id="GO:0008948">
    <property type="term" value="F:oxaloacetate decarboxylase activity"/>
    <property type="evidence" value="ECO:0007669"/>
    <property type="project" value="UniProtKB-EC"/>
</dbReference>
<evidence type="ECO:0000256" key="5">
    <source>
        <dbReference type="ARBA" id="ARBA00023239"/>
    </source>
</evidence>
<dbReference type="NCBIfam" id="NF006875">
    <property type="entry name" value="PRK09372.1"/>
    <property type="match status" value="1"/>
</dbReference>
<dbReference type="GO" id="GO:0047443">
    <property type="term" value="F:4-hydroxy-4-methyl-2-oxoglutarate aldolase activity"/>
    <property type="evidence" value="ECO:0007669"/>
    <property type="project" value="UniProtKB-EC"/>
</dbReference>
<dbReference type="Gene3D" id="3.50.30.40">
    <property type="entry name" value="Ribonuclease E inhibitor RraA/RraA-like"/>
    <property type="match status" value="1"/>
</dbReference>
<dbReference type="SUPFAM" id="SSF89562">
    <property type="entry name" value="RraA-like"/>
    <property type="match status" value="1"/>
</dbReference>
<keyword evidence="11" id="KW-1185">Reference proteome</keyword>
<comment type="similarity">
    <text evidence="2 9">Belongs to the class II aldolase/RraA-like family.</text>
</comment>
<sequence length="165" mass="17556">MSSYATADLCDAFPAVQVSAPVWRDYGGLIRFSGRVMTLKVEDDNSLVRAELQTPGEGRVLVVDASGSLSCALVGGQLAHLGVQNGWAGVVLHGCVRDTAELGGQKLGVKALGSHPRRSEKRGEGLRGGALEFAGLRIEPGDWLYADEDGLLVSATELHLDERRE</sequence>
<dbReference type="AlphaFoldDB" id="A0A3G8YN05"/>
<feature type="binding site" evidence="8">
    <location>
        <position position="97"/>
    </location>
    <ligand>
        <name>substrate</name>
    </ligand>
</feature>
<dbReference type="InterPro" id="IPR036704">
    <property type="entry name" value="RraA/RraA-like_sf"/>
</dbReference>
<evidence type="ECO:0000256" key="2">
    <source>
        <dbReference type="ARBA" id="ARBA00008621"/>
    </source>
</evidence>